<keyword evidence="2" id="KW-1185">Reference proteome</keyword>
<reference evidence="1 2" key="1">
    <citation type="submission" date="2024-05" db="EMBL/GenBank/DDBJ databases">
        <authorList>
            <person name="De Oliveira J.P."/>
            <person name="Noriler S.A."/>
            <person name="De Oliveira A.G."/>
            <person name="Sipoli D.S."/>
        </authorList>
    </citation>
    <scope>NUCLEOTIDE SEQUENCE [LARGE SCALE GENOMIC DNA]</scope>
    <source>
        <strain evidence="1 2">LABIM186</strain>
    </source>
</reference>
<comment type="caution">
    <text evidence="1">The sequence shown here is derived from an EMBL/GenBank/DDBJ whole genome shotgun (WGS) entry which is preliminary data.</text>
</comment>
<sequence>MTKTIYKYAGPTNIDKIFQSEDLISLKCSLPKDFNDPYELFLTIDFNKRPDVLAFYSDAIGKIPQVPTTCFSLSPSVIPMWAHYAQNLEGFTIAFDEEKLIAHFPESGFGDVDYLDKPDGKVESLLYQAFTRGKPRHMHFFQTAVFSAAYYTKATCWSYEEERRMVISHEETTQVNEMILINIPNDCATALICGPRATEETKKALKDKAAHIGCDYLEMKIGKSSATPFFINSSNIPYVSEKSELRRATVYCKTCHEPLSTESELCSWCQITKTHKMHAAARNPYRLLENYGLLDSYIQSVLEIDKRIARK</sequence>
<dbReference type="RefSeq" id="WP_347779582.1">
    <property type="nucleotide sequence ID" value="NZ_JBDQQU010000004.1"/>
</dbReference>
<name>A0ABV0H219_9NEIS</name>
<protein>
    <submittedName>
        <fullName evidence="1">DUF2971 domain-containing protein</fullName>
    </submittedName>
</protein>
<dbReference type="EMBL" id="JBDQQU010000004">
    <property type="protein sequence ID" value="MEO3953849.1"/>
    <property type="molecule type" value="Genomic_DNA"/>
</dbReference>
<dbReference type="Proteomes" id="UP001438292">
    <property type="component" value="Unassembled WGS sequence"/>
</dbReference>
<organism evidence="1 2">
    <name type="scientific">Chromobacterium piscinae</name>
    <dbReference type="NCBI Taxonomy" id="686831"/>
    <lineage>
        <taxon>Bacteria</taxon>
        <taxon>Pseudomonadati</taxon>
        <taxon>Pseudomonadota</taxon>
        <taxon>Betaproteobacteria</taxon>
        <taxon>Neisseriales</taxon>
        <taxon>Chromobacteriaceae</taxon>
        <taxon>Chromobacterium</taxon>
    </lineage>
</organism>
<evidence type="ECO:0000313" key="1">
    <source>
        <dbReference type="EMBL" id="MEO3953849.1"/>
    </source>
</evidence>
<dbReference type="InterPro" id="IPR021352">
    <property type="entry name" value="DUF2971"/>
</dbReference>
<accession>A0ABV0H219</accession>
<dbReference type="Pfam" id="PF11185">
    <property type="entry name" value="DUF2971"/>
    <property type="match status" value="1"/>
</dbReference>
<evidence type="ECO:0000313" key="2">
    <source>
        <dbReference type="Proteomes" id="UP001438292"/>
    </source>
</evidence>
<proteinExistence type="predicted"/>
<gene>
    <name evidence="1" type="ORF">ABH309_05220</name>
</gene>